<keyword evidence="2" id="KW-1185">Reference proteome</keyword>
<evidence type="ECO:0000313" key="1">
    <source>
        <dbReference type="EMBL" id="QJX01325.1"/>
    </source>
</evidence>
<protein>
    <submittedName>
        <fullName evidence="1">Uncharacterized protein</fullName>
    </submittedName>
</protein>
<dbReference type="EMBL" id="CP053452">
    <property type="protein sequence ID" value="QJX01325.1"/>
    <property type="molecule type" value="Genomic_DNA"/>
</dbReference>
<gene>
    <name evidence="1" type="ORF">FTUN_8969</name>
</gene>
<reference evidence="2" key="1">
    <citation type="submission" date="2020-05" db="EMBL/GenBank/DDBJ databases">
        <title>Frigoriglobus tundricola gen. nov., sp. nov., a psychrotolerant cellulolytic planctomycete of the family Gemmataceae with two divergent copies of 16S rRNA gene.</title>
        <authorList>
            <person name="Kulichevskaya I.S."/>
            <person name="Ivanova A.A."/>
            <person name="Naumoff D.G."/>
            <person name="Beletsky A.V."/>
            <person name="Rijpstra W.I.C."/>
            <person name="Sinninghe Damste J.S."/>
            <person name="Mardanov A.V."/>
            <person name="Ravin N.V."/>
            <person name="Dedysh S.N."/>
        </authorList>
    </citation>
    <scope>NUCLEOTIDE SEQUENCE [LARGE SCALE GENOMIC DNA]</scope>
    <source>
        <strain evidence="2">PL17</strain>
    </source>
</reference>
<name>A0A6M5Z6K4_9BACT</name>
<organism evidence="1 2">
    <name type="scientific">Frigoriglobus tundricola</name>
    <dbReference type="NCBI Taxonomy" id="2774151"/>
    <lineage>
        <taxon>Bacteria</taxon>
        <taxon>Pseudomonadati</taxon>
        <taxon>Planctomycetota</taxon>
        <taxon>Planctomycetia</taxon>
        <taxon>Gemmatales</taxon>
        <taxon>Gemmataceae</taxon>
        <taxon>Frigoriglobus</taxon>
    </lineage>
</organism>
<proteinExistence type="predicted"/>
<dbReference type="AlphaFoldDB" id="A0A6M5Z6K4"/>
<accession>A0A6M5Z6K4</accession>
<sequence length="171" mass="18495">MIAWEVASGNGRVGAVWHPAATPEVLRAAAPTRPVRVVEALTVEAGLRALPELTPVCPVPPVVLLRAPQAVVAELRERGWHTGYWRDPVTDLDNGLRELLMFTSDARRARLAALVEVLADEVEQIPNGVPVVWHPEVTAAELRAVTDRPVLEIRAEGTDEALAAWAAHGHA</sequence>
<dbReference type="Proteomes" id="UP000503447">
    <property type="component" value="Chromosome"/>
</dbReference>
<evidence type="ECO:0000313" key="2">
    <source>
        <dbReference type="Proteomes" id="UP000503447"/>
    </source>
</evidence>
<dbReference type="KEGG" id="ftj:FTUN_8969"/>